<evidence type="ECO:0000256" key="1">
    <source>
        <dbReference type="SAM" id="MobiDB-lite"/>
    </source>
</evidence>
<keyword evidence="2" id="KW-0812">Transmembrane</keyword>
<evidence type="ECO:0000313" key="3">
    <source>
        <dbReference type="EMBL" id="MZQ88299.1"/>
    </source>
</evidence>
<dbReference type="OrthoDB" id="7779177at2"/>
<evidence type="ECO:0000313" key="4">
    <source>
        <dbReference type="Proteomes" id="UP000477083"/>
    </source>
</evidence>
<accession>A0A6L8VG64</accession>
<feature type="transmembrane region" description="Helical" evidence="2">
    <location>
        <begin position="16"/>
        <end position="37"/>
    </location>
</feature>
<organism evidence="3 4">
    <name type="scientific">Frigidibacter albus</name>
    <dbReference type="NCBI Taxonomy" id="1465486"/>
    <lineage>
        <taxon>Bacteria</taxon>
        <taxon>Pseudomonadati</taxon>
        <taxon>Pseudomonadota</taxon>
        <taxon>Alphaproteobacteria</taxon>
        <taxon>Rhodobacterales</taxon>
        <taxon>Paracoccaceae</taxon>
        <taxon>Frigidibacter</taxon>
    </lineage>
</organism>
<evidence type="ECO:0000256" key="2">
    <source>
        <dbReference type="SAM" id="Phobius"/>
    </source>
</evidence>
<reference evidence="3 4" key="1">
    <citation type="submission" date="2020-01" db="EMBL/GenBank/DDBJ databases">
        <title>Frigidibacter albus SP32T (=CGMCC 1.13995T).</title>
        <authorList>
            <person name="Liao X."/>
        </authorList>
    </citation>
    <scope>NUCLEOTIDE SEQUENCE [LARGE SCALE GENOMIC DNA]</scope>
    <source>
        <strain evidence="3 4">SP32</strain>
    </source>
</reference>
<keyword evidence="2" id="KW-0472">Membrane</keyword>
<keyword evidence="2" id="KW-1133">Transmembrane helix</keyword>
<proteinExistence type="predicted"/>
<dbReference type="AlphaFoldDB" id="A0A6L8VG64"/>
<protein>
    <submittedName>
        <fullName evidence="3">Uncharacterized protein</fullName>
    </submittedName>
</protein>
<feature type="compositionally biased region" description="Low complexity" evidence="1">
    <location>
        <begin position="90"/>
        <end position="108"/>
    </location>
</feature>
<comment type="caution">
    <text evidence="3">The sequence shown here is derived from an EMBL/GenBank/DDBJ whole genome shotgun (WGS) entry which is preliminary data.</text>
</comment>
<feature type="compositionally biased region" description="Low complexity" evidence="1">
    <location>
        <begin position="44"/>
        <end position="55"/>
    </location>
</feature>
<sequence>MSAPQTNIEKQKRRHWAPLVGSALVAVFGVLMILWWMTEEAVEAPETSAPAEATSDIGAAAEGGASDTAGTIGGDGNVSGTQPGVEVDQTTGTGTADTLGTPPAAIAD</sequence>
<dbReference type="RefSeq" id="WP_161343714.1">
    <property type="nucleotide sequence ID" value="NZ_BMGW01000002.1"/>
</dbReference>
<feature type="region of interest" description="Disordered" evidence="1">
    <location>
        <begin position="43"/>
        <end position="108"/>
    </location>
</feature>
<dbReference type="EMBL" id="WWNR01000002">
    <property type="protein sequence ID" value="MZQ88299.1"/>
    <property type="molecule type" value="Genomic_DNA"/>
</dbReference>
<name>A0A6L8VG64_9RHOB</name>
<dbReference type="Proteomes" id="UP000477083">
    <property type="component" value="Unassembled WGS sequence"/>
</dbReference>
<gene>
    <name evidence="3" type="ORF">GS660_04195</name>
</gene>
<keyword evidence="4" id="KW-1185">Reference proteome</keyword>